<sequence length="421" mass="46726">MSLSKPPYFARMSLSKPPYFARMSLSKPCIPKARFLACISHPSHSFQRRTFSITSTCPTTTSPPSTHSPTAPRTILSGIQPTGVPHLGNYLGALANWVKLQHELLADVTIYYSIVDLHALTMPQDPAELRRAKLDMAISLLACGVDPKRSVLFEQSRVPQHAELAWVLNCITPVGWLSRMTQWKSKLSQNKPGTPSTHAQSIQDSDLTSGLRMGLFAYPILQAADILIYKATHVPIGEDQTQHLELAREIAKMFNKMYSKNVFPLPEGIIPSSTKRIMSLRHPTTKMSKSDPSDATRINLTDPPTLIASKFSQAMTDSERGITYDPVGRPGVSNLVTIYAAMRGIDVDAVLRELGDVQSNRVFKERLTEVVAEGLAPIRTESERLRADEGYVEEVLRDGAERARESAETCLREVYEVVGLR</sequence>
<dbReference type="GO" id="GO:0005759">
    <property type="term" value="C:mitochondrial matrix"/>
    <property type="evidence" value="ECO:0007669"/>
    <property type="project" value="UniProtKB-SubCell"/>
</dbReference>
<dbReference type="FunFam" id="1.10.240.10:FF:000002">
    <property type="entry name" value="Tryptophan--tRNA ligase"/>
    <property type="match status" value="1"/>
</dbReference>
<keyword evidence="6 12" id="KW-0067">ATP-binding</keyword>
<dbReference type="InterPro" id="IPR050203">
    <property type="entry name" value="Trp-tRNA_synthetase"/>
</dbReference>
<dbReference type="Gene3D" id="1.10.240.10">
    <property type="entry name" value="Tyrosyl-Transfer RNA Synthetase"/>
    <property type="match status" value="1"/>
</dbReference>
<evidence type="ECO:0000256" key="12">
    <source>
        <dbReference type="RuleBase" id="RU363036"/>
    </source>
</evidence>
<dbReference type="PANTHER" id="PTHR43766:SF1">
    <property type="entry name" value="TRYPTOPHAN--TRNA LIGASE, MITOCHONDRIAL"/>
    <property type="match status" value="1"/>
</dbReference>
<evidence type="ECO:0000256" key="8">
    <source>
        <dbReference type="ARBA" id="ARBA00023146"/>
    </source>
</evidence>
<dbReference type="InterPro" id="IPR002306">
    <property type="entry name" value="Trp-tRNA-ligase"/>
</dbReference>
<evidence type="ECO:0000256" key="3">
    <source>
        <dbReference type="ARBA" id="ARBA00013161"/>
    </source>
</evidence>
<dbReference type="InterPro" id="IPR002305">
    <property type="entry name" value="aa-tRNA-synth_Ic"/>
</dbReference>
<evidence type="ECO:0000256" key="10">
    <source>
        <dbReference type="ARBA" id="ARBA00049929"/>
    </source>
</evidence>
<dbReference type="AlphaFoldDB" id="A0A433QJD1"/>
<evidence type="ECO:0000256" key="4">
    <source>
        <dbReference type="ARBA" id="ARBA00022598"/>
    </source>
</evidence>
<gene>
    <name evidence="13" type="ORF">BC938DRAFT_480120</name>
</gene>
<keyword evidence="5 12" id="KW-0547">Nucleotide-binding</keyword>
<comment type="similarity">
    <text evidence="2 12">Belongs to the class-I aminoacyl-tRNA synthetase family.</text>
</comment>
<name>A0A433QJD1_9FUNG</name>
<dbReference type="SUPFAM" id="SSF52374">
    <property type="entry name" value="Nucleotidylyl transferase"/>
    <property type="match status" value="1"/>
</dbReference>
<keyword evidence="8 12" id="KW-0030">Aminoacyl-tRNA synthetase</keyword>
<dbReference type="GO" id="GO:0004830">
    <property type="term" value="F:tryptophan-tRNA ligase activity"/>
    <property type="evidence" value="ECO:0007669"/>
    <property type="project" value="UniProtKB-EC"/>
</dbReference>
<reference evidence="13 14" key="1">
    <citation type="journal article" date="2018" name="New Phytol.">
        <title>Phylogenomics of Endogonaceae and evolution of mycorrhizas within Mucoromycota.</title>
        <authorList>
            <person name="Chang Y."/>
            <person name="Desiro A."/>
            <person name="Na H."/>
            <person name="Sandor L."/>
            <person name="Lipzen A."/>
            <person name="Clum A."/>
            <person name="Barry K."/>
            <person name="Grigoriev I.V."/>
            <person name="Martin F.M."/>
            <person name="Stajich J.E."/>
            <person name="Smith M.E."/>
            <person name="Bonito G."/>
            <person name="Spatafora J.W."/>
        </authorList>
    </citation>
    <scope>NUCLEOTIDE SEQUENCE [LARGE SCALE GENOMIC DNA]</scope>
    <source>
        <strain evidence="13 14">AD002</strain>
    </source>
</reference>
<dbReference type="GO" id="GO:0070183">
    <property type="term" value="P:mitochondrial tryptophanyl-tRNA aminoacylation"/>
    <property type="evidence" value="ECO:0007669"/>
    <property type="project" value="TreeGrafter"/>
</dbReference>
<evidence type="ECO:0000256" key="6">
    <source>
        <dbReference type="ARBA" id="ARBA00022840"/>
    </source>
</evidence>
<keyword evidence="7 12" id="KW-0648">Protein biosynthesis</keyword>
<dbReference type="InterPro" id="IPR024109">
    <property type="entry name" value="Trp-tRNA-ligase_bac-type"/>
</dbReference>
<evidence type="ECO:0000256" key="2">
    <source>
        <dbReference type="ARBA" id="ARBA00005594"/>
    </source>
</evidence>
<dbReference type="Proteomes" id="UP000274822">
    <property type="component" value="Unassembled WGS sequence"/>
</dbReference>
<dbReference type="NCBIfam" id="TIGR00233">
    <property type="entry name" value="trpS"/>
    <property type="match status" value="1"/>
</dbReference>
<dbReference type="InterPro" id="IPR001412">
    <property type="entry name" value="aa-tRNA-synth_I_CS"/>
</dbReference>
<proteinExistence type="inferred from homology"/>
<evidence type="ECO:0000256" key="11">
    <source>
        <dbReference type="ARBA" id="ARBA00069760"/>
    </source>
</evidence>
<keyword evidence="14" id="KW-1185">Reference proteome</keyword>
<dbReference type="FunFam" id="3.40.50.620:FF:000082">
    <property type="entry name" value="MSW1p Mitochondrial tryptophanyl-tRNA synthetase"/>
    <property type="match status" value="1"/>
</dbReference>
<dbReference type="Pfam" id="PF00579">
    <property type="entry name" value="tRNA-synt_1b"/>
    <property type="match status" value="1"/>
</dbReference>
<comment type="catalytic activity">
    <reaction evidence="10">
        <text>tRNA(Trp) + L-tryptophan + ATP = L-tryptophyl-tRNA(Trp) + AMP + diphosphate + H(+)</text>
        <dbReference type="Rhea" id="RHEA:24080"/>
        <dbReference type="Rhea" id="RHEA-COMP:9671"/>
        <dbReference type="Rhea" id="RHEA-COMP:9705"/>
        <dbReference type="ChEBI" id="CHEBI:15378"/>
        <dbReference type="ChEBI" id="CHEBI:30616"/>
        <dbReference type="ChEBI" id="CHEBI:33019"/>
        <dbReference type="ChEBI" id="CHEBI:57912"/>
        <dbReference type="ChEBI" id="CHEBI:78442"/>
        <dbReference type="ChEBI" id="CHEBI:78535"/>
        <dbReference type="ChEBI" id="CHEBI:456215"/>
        <dbReference type="EC" id="6.1.1.2"/>
    </reaction>
</comment>
<accession>A0A433QJD1</accession>
<evidence type="ECO:0000313" key="13">
    <source>
        <dbReference type="EMBL" id="RUS29874.1"/>
    </source>
</evidence>
<dbReference type="CDD" id="cd00806">
    <property type="entry name" value="TrpRS_core"/>
    <property type="match status" value="1"/>
</dbReference>
<organism evidence="13 14">
    <name type="scientific">Jimgerdemannia flammicorona</name>
    <dbReference type="NCBI Taxonomy" id="994334"/>
    <lineage>
        <taxon>Eukaryota</taxon>
        <taxon>Fungi</taxon>
        <taxon>Fungi incertae sedis</taxon>
        <taxon>Mucoromycota</taxon>
        <taxon>Mucoromycotina</taxon>
        <taxon>Endogonomycetes</taxon>
        <taxon>Endogonales</taxon>
        <taxon>Endogonaceae</taxon>
        <taxon>Jimgerdemannia</taxon>
    </lineage>
</organism>
<comment type="subcellular location">
    <subcellularLocation>
        <location evidence="1">Mitochondrion matrix</location>
    </subcellularLocation>
</comment>
<dbReference type="PANTHER" id="PTHR43766">
    <property type="entry name" value="TRYPTOPHAN--TRNA LIGASE, MITOCHONDRIAL"/>
    <property type="match status" value="1"/>
</dbReference>
<dbReference type="HAMAP" id="MF_00140_B">
    <property type="entry name" value="Trp_tRNA_synth_B"/>
    <property type="match status" value="1"/>
</dbReference>
<keyword evidence="4 12" id="KW-0436">Ligase</keyword>
<evidence type="ECO:0000313" key="14">
    <source>
        <dbReference type="Proteomes" id="UP000274822"/>
    </source>
</evidence>
<dbReference type="EMBL" id="RBNJ01004569">
    <property type="protein sequence ID" value="RUS29874.1"/>
    <property type="molecule type" value="Genomic_DNA"/>
</dbReference>
<dbReference type="PRINTS" id="PR01039">
    <property type="entry name" value="TRNASYNTHTRP"/>
</dbReference>
<dbReference type="EC" id="6.1.1.2" evidence="3"/>
<evidence type="ECO:0000256" key="9">
    <source>
        <dbReference type="ARBA" id="ARBA00030268"/>
    </source>
</evidence>
<dbReference type="PROSITE" id="PS00178">
    <property type="entry name" value="AA_TRNA_LIGASE_I"/>
    <property type="match status" value="1"/>
</dbReference>
<evidence type="ECO:0000256" key="7">
    <source>
        <dbReference type="ARBA" id="ARBA00022917"/>
    </source>
</evidence>
<protein>
    <recommendedName>
        <fullName evidence="11">Tryptophan--tRNA ligase, mitochondrial</fullName>
        <ecNumber evidence="3">6.1.1.2</ecNumber>
    </recommendedName>
    <alternativeName>
        <fullName evidence="9">Tryptophanyl-tRNA synthetase</fullName>
    </alternativeName>
</protein>
<evidence type="ECO:0000256" key="1">
    <source>
        <dbReference type="ARBA" id="ARBA00004305"/>
    </source>
</evidence>
<dbReference type="GO" id="GO:0005524">
    <property type="term" value="F:ATP binding"/>
    <property type="evidence" value="ECO:0007669"/>
    <property type="project" value="UniProtKB-KW"/>
</dbReference>
<dbReference type="InterPro" id="IPR014729">
    <property type="entry name" value="Rossmann-like_a/b/a_fold"/>
</dbReference>
<evidence type="ECO:0000256" key="5">
    <source>
        <dbReference type="ARBA" id="ARBA00022741"/>
    </source>
</evidence>
<dbReference type="Gene3D" id="3.40.50.620">
    <property type="entry name" value="HUPs"/>
    <property type="match status" value="1"/>
</dbReference>
<comment type="caution">
    <text evidence="13">The sequence shown here is derived from an EMBL/GenBank/DDBJ whole genome shotgun (WGS) entry which is preliminary data.</text>
</comment>